<evidence type="ECO:0000256" key="6">
    <source>
        <dbReference type="ARBA" id="ARBA00022683"/>
    </source>
</evidence>
<proteinExistence type="predicted"/>
<keyword evidence="11" id="KW-1185">Reference proteome</keyword>
<evidence type="ECO:0000256" key="1">
    <source>
        <dbReference type="ARBA" id="ARBA00004496"/>
    </source>
</evidence>
<dbReference type="PANTHER" id="PTHR33799:SF1">
    <property type="entry name" value="PTS SYSTEM MANNOSE-SPECIFIC EIIAB COMPONENT-RELATED"/>
    <property type="match status" value="1"/>
</dbReference>
<evidence type="ECO:0000256" key="5">
    <source>
        <dbReference type="ARBA" id="ARBA00022679"/>
    </source>
</evidence>
<dbReference type="Gene3D" id="3.40.50.510">
    <property type="entry name" value="Phosphotransferase system, mannose-type IIA component"/>
    <property type="match status" value="1"/>
</dbReference>
<keyword evidence="8" id="KW-0175">Coiled coil</keyword>
<keyword evidence="6" id="KW-0598">Phosphotransferase system</keyword>
<dbReference type="GO" id="GO:0009401">
    <property type="term" value="P:phosphoenolpyruvate-dependent sugar phosphotransferase system"/>
    <property type="evidence" value="ECO:0007669"/>
    <property type="project" value="UniProtKB-KW"/>
</dbReference>
<evidence type="ECO:0000256" key="8">
    <source>
        <dbReference type="SAM" id="Coils"/>
    </source>
</evidence>
<protein>
    <submittedName>
        <fullName evidence="10">PTS fructose transporter subunit IIA</fullName>
    </submittedName>
</protein>
<evidence type="ECO:0000313" key="11">
    <source>
        <dbReference type="Proteomes" id="UP000195305"/>
    </source>
</evidence>
<dbReference type="InterPro" id="IPR033887">
    <property type="entry name" value="PTS_IIA_man"/>
</dbReference>
<dbReference type="PANTHER" id="PTHR33799">
    <property type="entry name" value="PTS PERMEASE-RELATED-RELATED"/>
    <property type="match status" value="1"/>
</dbReference>
<evidence type="ECO:0000256" key="2">
    <source>
        <dbReference type="ARBA" id="ARBA00022448"/>
    </source>
</evidence>
<evidence type="ECO:0000259" key="9">
    <source>
        <dbReference type="PROSITE" id="PS51096"/>
    </source>
</evidence>
<feature type="coiled-coil region" evidence="8">
    <location>
        <begin position="111"/>
        <end position="138"/>
    </location>
</feature>
<dbReference type="AlphaFoldDB" id="A0A1Y4T3E8"/>
<dbReference type="GO" id="GO:0016020">
    <property type="term" value="C:membrane"/>
    <property type="evidence" value="ECO:0007669"/>
    <property type="project" value="InterPro"/>
</dbReference>
<keyword evidence="7" id="KW-0418">Kinase</keyword>
<evidence type="ECO:0000313" key="10">
    <source>
        <dbReference type="EMBL" id="OUQ35751.1"/>
    </source>
</evidence>
<dbReference type="OrthoDB" id="6623712at2"/>
<keyword evidence="3" id="KW-0963">Cytoplasm</keyword>
<keyword evidence="2" id="KW-0813">Transport</keyword>
<dbReference type="Pfam" id="PF03610">
    <property type="entry name" value="EIIA-man"/>
    <property type="match status" value="1"/>
</dbReference>
<accession>A0A1Y4T3E8</accession>
<evidence type="ECO:0000256" key="3">
    <source>
        <dbReference type="ARBA" id="ARBA00022490"/>
    </source>
</evidence>
<dbReference type="Proteomes" id="UP000195305">
    <property type="component" value="Unassembled WGS sequence"/>
</dbReference>
<dbReference type="PROSITE" id="PS51096">
    <property type="entry name" value="PTS_EIIA_TYPE_4"/>
    <property type="match status" value="1"/>
</dbReference>
<dbReference type="RefSeq" id="WP_087357299.1">
    <property type="nucleotide sequence ID" value="NZ_JACJKO010000023.1"/>
</dbReference>
<sequence>MKYLIMVSHGQFAEGLKDALSMLAGQREDVLALGLQNGKSADEFAEEFSNIINPICQDDEIILLGDLIGGSPLTTAMNVVSEKGLHCTIIGGMNLPLALTAVLMKDTMSTNDLVRQILNEATTALRELKIENDEDEDI</sequence>
<feature type="domain" description="PTS EIIA type-4" evidence="9">
    <location>
        <begin position="1"/>
        <end position="125"/>
    </location>
</feature>
<dbReference type="InterPro" id="IPR004701">
    <property type="entry name" value="PTS_EIIA_man-typ"/>
</dbReference>
<comment type="subcellular location">
    <subcellularLocation>
        <location evidence="1">Cytoplasm</location>
    </subcellularLocation>
</comment>
<name>A0A1Y4T3E8_9FIRM</name>
<dbReference type="EMBL" id="NFLJ01000006">
    <property type="protein sequence ID" value="OUQ35751.1"/>
    <property type="molecule type" value="Genomic_DNA"/>
</dbReference>
<dbReference type="SUPFAM" id="SSF53062">
    <property type="entry name" value="PTS system fructose IIA component-like"/>
    <property type="match status" value="1"/>
</dbReference>
<dbReference type="CDD" id="cd00006">
    <property type="entry name" value="PTS_IIA_man"/>
    <property type="match status" value="1"/>
</dbReference>
<dbReference type="GO" id="GO:0005737">
    <property type="term" value="C:cytoplasm"/>
    <property type="evidence" value="ECO:0007669"/>
    <property type="project" value="UniProtKB-SubCell"/>
</dbReference>
<evidence type="ECO:0000256" key="7">
    <source>
        <dbReference type="ARBA" id="ARBA00022777"/>
    </source>
</evidence>
<dbReference type="InterPro" id="IPR036662">
    <property type="entry name" value="PTS_EIIA_man-typ_sf"/>
</dbReference>
<comment type="caution">
    <text evidence="10">The sequence shown here is derived from an EMBL/GenBank/DDBJ whole genome shotgun (WGS) entry which is preliminary data.</text>
</comment>
<gene>
    <name evidence="10" type="ORF">B5E75_02920</name>
</gene>
<reference evidence="10 11" key="1">
    <citation type="journal article" date="2018" name="BMC Genomics">
        <title>Whole genome sequencing and function prediction of 133 gut anaerobes isolated from chicken caecum in pure cultures.</title>
        <authorList>
            <person name="Medvecky M."/>
            <person name="Cejkova D."/>
            <person name="Polansky O."/>
            <person name="Karasova D."/>
            <person name="Kubasova T."/>
            <person name="Cizek A."/>
            <person name="Rychlik I."/>
        </authorList>
    </citation>
    <scope>NUCLEOTIDE SEQUENCE [LARGE SCALE GENOMIC DNA]</scope>
    <source>
        <strain evidence="10 11">An13</strain>
    </source>
</reference>
<organism evidence="10 11">
    <name type="scientific">Massilimicrobiota timonensis</name>
    <dbReference type="NCBI Taxonomy" id="1776392"/>
    <lineage>
        <taxon>Bacteria</taxon>
        <taxon>Bacillati</taxon>
        <taxon>Bacillota</taxon>
        <taxon>Erysipelotrichia</taxon>
        <taxon>Erysipelotrichales</taxon>
        <taxon>Erysipelotrichaceae</taxon>
        <taxon>Massilimicrobiota</taxon>
    </lineage>
</organism>
<evidence type="ECO:0000256" key="4">
    <source>
        <dbReference type="ARBA" id="ARBA00022597"/>
    </source>
</evidence>
<keyword evidence="4" id="KW-0762">Sugar transport</keyword>
<keyword evidence="5" id="KW-0808">Transferase</keyword>
<dbReference type="GO" id="GO:0016301">
    <property type="term" value="F:kinase activity"/>
    <property type="evidence" value="ECO:0007669"/>
    <property type="project" value="UniProtKB-KW"/>
</dbReference>
<dbReference type="InterPro" id="IPR051471">
    <property type="entry name" value="Bacterial_PTS_sugar_comp"/>
</dbReference>